<proteinExistence type="predicted"/>
<comment type="caution">
    <text evidence="2">The sequence shown here is derived from an EMBL/GenBank/DDBJ whole genome shotgun (WGS) entry which is preliminary data.</text>
</comment>
<feature type="compositionally biased region" description="Basic residues" evidence="1">
    <location>
        <begin position="67"/>
        <end position="76"/>
    </location>
</feature>
<feature type="compositionally biased region" description="Polar residues" evidence="1">
    <location>
        <begin position="32"/>
        <end position="45"/>
    </location>
</feature>
<dbReference type="EMBL" id="VSRR010081907">
    <property type="protein sequence ID" value="MPC89701.1"/>
    <property type="molecule type" value="Genomic_DNA"/>
</dbReference>
<evidence type="ECO:0000313" key="3">
    <source>
        <dbReference type="Proteomes" id="UP000324222"/>
    </source>
</evidence>
<sequence>MIEAIRLTCVPPRQTFVVTSVRNTLETCWTSWRRSQPASQPTRQPASRHQHSPSGRQEQWKTPLQIRQRKKWTAKI</sequence>
<dbReference type="Proteomes" id="UP000324222">
    <property type="component" value="Unassembled WGS sequence"/>
</dbReference>
<organism evidence="2 3">
    <name type="scientific">Portunus trituberculatus</name>
    <name type="common">Swimming crab</name>
    <name type="synonym">Neptunus trituberculatus</name>
    <dbReference type="NCBI Taxonomy" id="210409"/>
    <lineage>
        <taxon>Eukaryota</taxon>
        <taxon>Metazoa</taxon>
        <taxon>Ecdysozoa</taxon>
        <taxon>Arthropoda</taxon>
        <taxon>Crustacea</taxon>
        <taxon>Multicrustacea</taxon>
        <taxon>Malacostraca</taxon>
        <taxon>Eumalacostraca</taxon>
        <taxon>Eucarida</taxon>
        <taxon>Decapoda</taxon>
        <taxon>Pleocyemata</taxon>
        <taxon>Brachyura</taxon>
        <taxon>Eubrachyura</taxon>
        <taxon>Portunoidea</taxon>
        <taxon>Portunidae</taxon>
        <taxon>Portuninae</taxon>
        <taxon>Portunus</taxon>
    </lineage>
</organism>
<evidence type="ECO:0000313" key="2">
    <source>
        <dbReference type="EMBL" id="MPC89701.1"/>
    </source>
</evidence>
<reference evidence="2 3" key="1">
    <citation type="submission" date="2019-05" db="EMBL/GenBank/DDBJ databases">
        <title>Another draft genome of Portunus trituberculatus and its Hox gene families provides insights of decapod evolution.</title>
        <authorList>
            <person name="Jeong J.-H."/>
            <person name="Song I."/>
            <person name="Kim S."/>
            <person name="Choi T."/>
            <person name="Kim D."/>
            <person name="Ryu S."/>
            <person name="Kim W."/>
        </authorList>
    </citation>
    <scope>NUCLEOTIDE SEQUENCE [LARGE SCALE GENOMIC DNA]</scope>
    <source>
        <tissue evidence="2">Muscle</tissue>
    </source>
</reference>
<dbReference type="AlphaFoldDB" id="A0A5B7IVX5"/>
<feature type="region of interest" description="Disordered" evidence="1">
    <location>
        <begin position="32"/>
        <end position="76"/>
    </location>
</feature>
<name>A0A5B7IVX5_PORTR</name>
<accession>A0A5B7IVX5</accession>
<keyword evidence="3" id="KW-1185">Reference proteome</keyword>
<feature type="compositionally biased region" description="Polar residues" evidence="1">
    <location>
        <begin position="52"/>
        <end position="62"/>
    </location>
</feature>
<evidence type="ECO:0000256" key="1">
    <source>
        <dbReference type="SAM" id="MobiDB-lite"/>
    </source>
</evidence>
<gene>
    <name evidence="2" type="ORF">E2C01_084658</name>
</gene>
<protein>
    <submittedName>
        <fullName evidence="2">Uncharacterized protein</fullName>
    </submittedName>
</protein>